<accession>A0A8S5PPH0</accession>
<organism evidence="1">
    <name type="scientific">Podoviridae sp. ctOAf25</name>
    <dbReference type="NCBI Taxonomy" id="2825245"/>
    <lineage>
        <taxon>Viruses</taxon>
        <taxon>Duplodnaviria</taxon>
        <taxon>Heunggongvirae</taxon>
        <taxon>Uroviricota</taxon>
        <taxon>Caudoviricetes</taxon>
    </lineage>
</organism>
<reference evidence="1" key="1">
    <citation type="journal article" date="2021" name="Proc. Natl. Acad. Sci. U.S.A.">
        <title>A Catalog of Tens of Thousands of Viruses from Human Metagenomes Reveals Hidden Associations with Chronic Diseases.</title>
        <authorList>
            <person name="Tisza M.J."/>
            <person name="Buck C.B."/>
        </authorList>
    </citation>
    <scope>NUCLEOTIDE SEQUENCE</scope>
    <source>
        <strain evidence="1">CtOAf25</strain>
    </source>
</reference>
<proteinExistence type="predicted"/>
<evidence type="ECO:0000313" key="1">
    <source>
        <dbReference type="EMBL" id="DAE08403.1"/>
    </source>
</evidence>
<dbReference type="EMBL" id="BK015468">
    <property type="protein sequence ID" value="DAE08403.1"/>
    <property type="molecule type" value="Genomic_DNA"/>
</dbReference>
<sequence length="76" mass="8809">MNIICMPGEGILWMLPAILIGTVGWVNDNKGILKNEPENFIDYSDNIPDREEVYYDISYFENKLKEQLKAKENKGE</sequence>
<name>A0A8S5PPH0_9CAUD</name>
<protein>
    <submittedName>
        <fullName evidence="1">Uncharacterized protein</fullName>
    </submittedName>
</protein>